<evidence type="ECO:0008006" key="5">
    <source>
        <dbReference type="Google" id="ProtNLM"/>
    </source>
</evidence>
<comment type="caution">
    <text evidence="3">The sequence shown here is derived from an EMBL/GenBank/DDBJ whole genome shotgun (WGS) entry which is preliminary data.</text>
</comment>
<keyword evidence="2" id="KW-0732">Signal</keyword>
<reference evidence="3 4" key="1">
    <citation type="submission" date="2023-03" db="EMBL/GenBank/DDBJ databases">
        <title>High-quality genome of Scylla paramamosain provides insights in environmental adaptation.</title>
        <authorList>
            <person name="Zhang L."/>
        </authorList>
    </citation>
    <scope>NUCLEOTIDE SEQUENCE [LARGE SCALE GENOMIC DNA]</scope>
    <source>
        <strain evidence="3">LZ_2023a</strain>
        <tissue evidence="3">Muscle</tissue>
    </source>
</reference>
<name>A0AAW0U7C2_SCYPA</name>
<dbReference type="AlphaFoldDB" id="A0AAW0U7C2"/>
<proteinExistence type="predicted"/>
<feature type="chain" id="PRO_5043418514" description="Trissin" evidence="2">
    <location>
        <begin position="24"/>
        <end position="204"/>
    </location>
</feature>
<feature type="compositionally biased region" description="Acidic residues" evidence="1">
    <location>
        <begin position="134"/>
        <end position="150"/>
    </location>
</feature>
<dbReference type="Proteomes" id="UP001487740">
    <property type="component" value="Unassembled WGS sequence"/>
</dbReference>
<evidence type="ECO:0000256" key="1">
    <source>
        <dbReference type="SAM" id="MobiDB-lite"/>
    </source>
</evidence>
<sequence>MMNVQISLALLLAAWAVVGGAWASSGNKKVSCDSCGSECQSACGTKNFRACCFNFLRRRRSYSLPVRRSQGAGTAAEWKALRGALMSPAAASRGLPLAQFFETVETDPAPQPPKRYRDPSSLASVLTSLLQESSMDEEDEDEMLELEGEGGGEGIPDAGTDDATLSRLVAFALRQPPPPPRSGLNHLYPAHSPPPPPPAGDVGK</sequence>
<dbReference type="EMBL" id="JARAKH010000018">
    <property type="protein sequence ID" value="KAK8394821.1"/>
    <property type="molecule type" value="Genomic_DNA"/>
</dbReference>
<feature type="region of interest" description="Disordered" evidence="1">
    <location>
        <begin position="131"/>
        <end position="204"/>
    </location>
</feature>
<keyword evidence="4" id="KW-1185">Reference proteome</keyword>
<evidence type="ECO:0000256" key="2">
    <source>
        <dbReference type="SAM" id="SignalP"/>
    </source>
</evidence>
<feature type="signal peptide" evidence="2">
    <location>
        <begin position="1"/>
        <end position="23"/>
    </location>
</feature>
<evidence type="ECO:0000313" key="4">
    <source>
        <dbReference type="Proteomes" id="UP001487740"/>
    </source>
</evidence>
<feature type="compositionally biased region" description="Pro residues" evidence="1">
    <location>
        <begin position="191"/>
        <end position="204"/>
    </location>
</feature>
<accession>A0AAW0U7C2</accession>
<evidence type="ECO:0000313" key="3">
    <source>
        <dbReference type="EMBL" id="KAK8394821.1"/>
    </source>
</evidence>
<protein>
    <recommendedName>
        <fullName evidence="5">Trissin</fullName>
    </recommendedName>
</protein>
<gene>
    <name evidence="3" type="ORF">O3P69_005950</name>
</gene>
<organism evidence="3 4">
    <name type="scientific">Scylla paramamosain</name>
    <name type="common">Mud crab</name>
    <dbReference type="NCBI Taxonomy" id="85552"/>
    <lineage>
        <taxon>Eukaryota</taxon>
        <taxon>Metazoa</taxon>
        <taxon>Ecdysozoa</taxon>
        <taxon>Arthropoda</taxon>
        <taxon>Crustacea</taxon>
        <taxon>Multicrustacea</taxon>
        <taxon>Malacostraca</taxon>
        <taxon>Eumalacostraca</taxon>
        <taxon>Eucarida</taxon>
        <taxon>Decapoda</taxon>
        <taxon>Pleocyemata</taxon>
        <taxon>Brachyura</taxon>
        <taxon>Eubrachyura</taxon>
        <taxon>Portunoidea</taxon>
        <taxon>Portunidae</taxon>
        <taxon>Portuninae</taxon>
        <taxon>Scylla</taxon>
    </lineage>
</organism>